<dbReference type="InterPro" id="IPR011010">
    <property type="entry name" value="DNA_brk_join_enz"/>
</dbReference>
<comment type="subcellular location">
    <subcellularLocation>
        <location evidence="1">Cytoplasm</location>
    </subcellularLocation>
</comment>
<keyword evidence="7" id="KW-1185">Reference proteome</keyword>
<dbReference type="CDD" id="cd00397">
    <property type="entry name" value="DNA_BRE_C"/>
    <property type="match status" value="1"/>
</dbReference>
<dbReference type="InterPro" id="IPR010998">
    <property type="entry name" value="Integrase_recombinase_N"/>
</dbReference>
<proteinExistence type="predicted"/>
<dbReference type="Gene3D" id="1.10.443.10">
    <property type="entry name" value="Intergrase catalytic core"/>
    <property type="match status" value="1"/>
</dbReference>
<organism evidence="6 7">
    <name type="scientific">Paenibacillus abyssi</name>
    <dbReference type="NCBI Taxonomy" id="1340531"/>
    <lineage>
        <taxon>Bacteria</taxon>
        <taxon>Bacillati</taxon>
        <taxon>Bacillota</taxon>
        <taxon>Bacilli</taxon>
        <taxon>Bacillales</taxon>
        <taxon>Paenibacillaceae</taxon>
        <taxon>Paenibacillus</taxon>
    </lineage>
</organism>
<evidence type="ECO:0000256" key="4">
    <source>
        <dbReference type="ARBA" id="ARBA00023172"/>
    </source>
</evidence>
<comment type="caution">
    <text evidence="6">The sequence shown here is derived from an EMBL/GenBank/DDBJ whole genome shotgun (WGS) entry which is preliminary data.</text>
</comment>
<keyword evidence="3" id="KW-0238">DNA-binding</keyword>
<evidence type="ECO:0000259" key="5">
    <source>
        <dbReference type="PROSITE" id="PS51898"/>
    </source>
</evidence>
<dbReference type="InterPro" id="IPR004107">
    <property type="entry name" value="Integrase_SAM-like_N"/>
</dbReference>
<dbReference type="Pfam" id="PF02899">
    <property type="entry name" value="Phage_int_SAM_1"/>
    <property type="match status" value="1"/>
</dbReference>
<dbReference type="InterPro" id="IPR050090">
    <property type="entry name" value="Tyrosine_recombinase_XerCD"/>
</dbReference>
<dbReference type="Proteomes" id="UP000644756">
    <property type="component" value="Unassembled WGS sequence"/>
</dbReference>
<dbReference type="GO" id="GO:0003677">
    <property type="term" value="F:DNA binding"/>
    <property type="evidence" value="ECO:0007669"/>
    <property type="project" value="UniProtKB-KW"/>
</dbReference>
<dbReference type="InterPro" id="IPR002104">
    <property type="entry name" value="Integrase_catalytic"/>
</dbReference>
<name>A0A917G190_9BACL</name>
<accession>A0A917G190</accession>
<dbReference type="GO" id="GO:0006310">
    <property type="term" value="P:DNA recombination"/>
    <property type="evidence" value="ECO:0007669"/>
    <property type="project" value="UniProtKB-KW"/>
</dbReference>
<dbReference type="AlphaFoldDB" id="A0A917G190"/>
<dbReference type="Pfam" id="PF00589">
    <property type="entry name" value="Phage_integrase"/>
    <property type="match status" value="1"/>
</dbReference>
<dbReference type="GO" id="GO:0005737">
    <property type="term" value="C:cytoplasm"/>
    <property type="evidence" value="ECO:0007669"/>
    <property type="project" value="UniProtKB-SubCell"/>
</dbReference>
<evidence type="ECO:0000256" key="3">
    <source>
        <dbReference type="ARBA" id="ARBA00023125"/>
    </source>
</evidence>
<keyword evidence="2" id="KW-0229">DNA integration</keyword>
<dbReference type="PANTHER" id="PTHR30349:SF77">
    <property type="entry name" value="TYROSINE RECOMBINASE XERC"/>
    <property type="match status" value="1"/>
</dbReference>
<reference evidence="6" key="1">
    <citation type="journal article" date="2014" name="Int. J. Syst. Evol. Microbiol.">
        <title>Complete genome sequence of Corynebacterium casei LMG S-19264T (=DSM 44701T), isolated from a smear-ripened cheese.</title>
        <authorList>
            <consortium name="US DOE Joint Genome Institute (JGI-PGF)"/>
            <person name="Walter F."/>
            <person name="Albersmeier A."/>
            <person name="Kalinowski J."/>
            <person name="Ruckert C."/>
        </authorList>
    </citation>
    <scope>NUCLEOTIDE SEQUENCE</scope>
    <source>
        <strain evidence="6">CGMCC 1.12987</strain>
    </source>
</reference>
<sequence>MTIYIDGNESALVDVSLSSILDRRDYISNELMNTTHLNMLLDAVSSGEDEEGNYNYSSISNVGMVYLYVHTPGRSRKEKTKRDYLRELLAFLGYVGSIGKDDIRQLSRRDMEMYQAVMEQNYPKSNTRSKKIVIIDSFLTWCHEEGYLAKKVSRGLRPVKKKKEEVPERDIEESDLKEAILHYKDNPKVMSLLLILGTSGLRLNEVIQPAWSDLYYDRRTGKHYLRTITKRDKIRHAHIKDYALEALKEYRRRVGLGTELNLNDKSPFYPSRLGKRYTLSSISTFLSKQMAAAGLTSIHGNRVTPHHLRHFFSQSAYAKGAPLDWISETLDHSSTSITKNNYLSRQMKKDRDVSEFVDLDVGI</sequence>
<dbReference type="RefSeq" id="WP_188532691.1">
    <property type="nucleotide sequence ID" value="NZ_BMGR01000014.1"/>
</dbReference>
<gene>
    <name evidence="6" type="ORF">GCM10010916_38410</name>
</gene>
<evidence type="ECO:0000256" key="2">
    <source>
        <dbReference type="ARBA" id="ARBA00022908"/>
    </source>
</evidence>
<dbReference type="SUPFAM" id="SSF56349">
    <property type="entry name" value="DNA breaking-rejoining enzymes"/>
    <property type="match status" value="1"/>
</dbReference>
<dbReference type="InterPro" id="IPR013762">
    <property type="entry name" value="Integrase-like_cat_sf"/>
</dbReference>
<dbReference type="PROSITE" id="PS51898">
    <property type="entry name" value="TYR_RECOMBINASE"/>
    <property type="match status" value="1"/>
</dbReference>
<dbReference type="Gene3D" id="1.10.150.130">
    <property type="match status" value="1"/>
</dbReference>
<feature type="domain" description="Tyr recombinase" evidence="5">
    <location>
        <begin position="162"/>
        <end position="355"/>
    </location>
</feature>
<keyword evidence="4" id="KW-0233">DNA recombination</keyword>
<evidence type="ECO:0000256" key="1">
    <source>
        <dbReference type="ARBA" id="ARBA00004496"/>
    </source>
</evidence>
<evidence type="ECO:0000313" key="6">
    <source>
        <dbReference type="EMBL" id="GGG17919.1"/>
    </source>
</evidence>
<evidence type="ECO:0000313" key="7">
    <source>
        <dbReference type="Proteomes" id="UP000644756"/>
    </source>
</evidence>
<protein>
    <recommendedName>
        <fullName evidence="5">Tyr recombinase domain-containing protein</fullName>
    </recommendedName>
</protein>
<dbReference type="GO" id="GO:0015074">
    <property type="term" value="P:DNA integration"/>
    <property type="evidence" value="ECO:0007669"/>
    <property type="project" value="UniProtKB-KW"/>
</dbReference>
<dbReference type="EMBL" id="BMGR01000014">
    <property type="protein sequence ID" value="GGG17919.1"/>
    <property type="molecule type" value="Genomic_DNA"/>
</dbReference>
<dbReference type="PANTHER" id="PTHR30349">
    <property type="entry name" value="PHAGE INTEGRASE-RELATED"/>
    <property type="match status" value="1"/>
</dbReference>
<reference evidence="6" key="2">
    <citation type="submission" date="2020-09" db="EMBL/GenBank/DDBJ databases">
        <authorList>
            <person name="Sun Q."/>
            <person name="Zhou Y."/>
        </authorList>
    </citation>
    <scope>NUCLEOTIDE SEQUENCE</scope>
    <source>
        <strain evidence="6">CGMCC 1.12987</strain>
    </source>
</reference>